<organism evidence="1">
    <name type="scientific">Anguilla anguilla</name>
    <name type="common">European freshwater eel</name>
    <name type="synonym">Muraena anguilla</name>
    <dbReference type="NCBI Taxonomy" id="7936"/>
    <lineage>
        <taxon>Eukaryota</taxon>
        <taxon>Metazoa</taxon>
        <taxon>Chordata</taxon>
        <taxon>Craniata</taxon>
        <taxon>Vertebrata</taxon>
        <taxon>Euteleostomi</taxon>
        <taxon>Actinopterygii</taxon>
        <taxon>Neopterygii</taxon>
        <taxon>Teleostei</taxon>
        <taxon>Anguilliformes</taxon>
        <taxon>Anguillidae</taxon>
        <taxon>Anguilla</taxon>
    </lineage>
</organism>
<name>A0A0E9RAW3_ANGAN</name>
<reference evidence="1" key="2">
    <citation type="journal article" date="2015" name="Fish Shellfish Immunol.">
        <title>Early steps in the European eel (Anguilla anguilla)-Vibrio vulnificus interaction in the gills: Role of the RtxA13 toxin.</title>
        <authorList>
            <person name="Callol A."/>
            <person name="Pajuelo D."/>
            <person name="Ebbesson L."/>
            <person name="Teles M."/>
            <person name="MacKenzie S."/>
            <person name="Amaro C."/>
        </authorList>
    </citation>
    <scope>NUCLEOTIDE SEQUENCE</scope>
</reference>
<dbReference type="EMBL" id="GBXM01083094">
    <property type="protein sequence ID" value="JAH25483.1"/>
    <property type="molecule type" value="Transcribed_RNA"/>
</dbReference>
<accession>A0A0E9RAW3</accession>
<sequence length="12" mass="1350">MTSKTETVLNII</sequence>
<reference evidence="1" key="1">
    <citation type="submission" date="2014-11" db="EMBL/GenBank/DDBJ databases">
        <authorList>
            <person name="Amaro Gonzalez C."/>
        </authorList>
    </citation>
    <scope>NUCLEOTIDE SEQUENCE</scope>
</reference>
<evidence type="ECO:0000313" key="1">
    <source>
        <dbReference type="EMBL" id="JAH25483.1"/>
    </source>
</evidence>
<proteinExistence type="predicted"/>
<protein>
    <submittedName>
        <fullName evidence="1">Uncharacterized protein</fullName>
    </submittedName>
</protein>